<dbReference type="EMBL" id="MN096362">
    <property type="protein sequence ID" value="QDK01884.1"/>
    <property type="molecule type" value="Genomic_DNA"/>
</dbReference>
<gene>
    <name evidence="1" type="primary">3</name>
    <name evidence="1" type="ORF">SEA_VIBAKI_3</name>
</gene>
<protein>
    <submittedName>
        <fullName evidence="1">Uncharacterized protein</fullName>
    </submittedName>
</protein>
<evidence type="ECO:0000313" key="1">
    <source>
        <dbReference type="EMBL" id="QDK01884.1"/>
    </source>
</evidence>
<dbReference type="RefSeq" id="YP_009883980.1">
    <property type="nucleotide sequence ID" value="NC_049465.1"/>
</dbReference>
<dbReference type="GeneID" id="55813319"/>
<dbReference type="KEGG" id="vg:55813319"/>
<proteinExistence type="predicted"/>
<sequence>MSDKTTAPEPKPIYWVWTRRSWSSKGQIMVGVQIHEFDTQEKQEQFMKNTTKHVTEYGTR</sequence>
<organism evidence="1 2">
    <name type="scientific">Arthrobacter phage Vibaki</name>
    <dbReference type="NCBI Taxonomy" id="2593333"/>
    <lineage>
        <taxon>Viruses</taxon>
        <taxon>Duplodnaviria</taxon>
        <taxon>Heunggongvirae</taxon>
        <taxon>Uroviricota</taxon>
        <taxon>Caudoviricetes</taxon>
        <taxon>Berryhillviridae</taxon>
        <taxon>Vibakivirus</taxon>
        <taxon>Vibakivirus vibaki</taxon>
    </lineage>
</organism>
<dbReference type="Proteomes" id="UP000318687">
    <property type="component" value="Segment"/>
</dbReference>
<evidence type="ECO:0000313" key="2">
    <source>
        <dbReference type="Proteomes" id="UP000318687"/>
    </source>
</evidence>
<accession>A0A514TYW0</accession>
<reference evidence="1 2" key="1">
    <citation type="submission" date="2019-06" db="EMBL/GenBank/DDBJ databases">
        <authorList>
            <person name="Alexander J."/>
            <person name="Ertsgaard D.J."/>
            <person name="Fields K.L."/>
            <person name="Fields S.B."/>
            <person name="Humphreys H."/>
            <person name="Kinneman J.E."/>
            <person name="Nelson N.D."/>
            <person name="Olakunle E.K."/>
            <person name="Reimer A.C."/>
            <person name="Robertson C."/>
            <person name="Ross G.V."/>
            <person name="Bonilla J.A."/>
            <person name="Klyczek K."/>
            <person name="Garlena R.A."/>
            <person name="Russell D.A."/>
            <person name="Pope W.H."/>
            <person name="Jacobs-Sera D."/>
            <person name="Hatfull G.F."/>
        </authorList>
    </citation>
    <scope>NUCLEOTIDE SEQUENCE [LARGE SCALE GENOMIC DNA]</scope>
</reference>
<name>A0A514TYW0_9CAUD</name>
<keyword evidence="2" id="KW-1185">Reference proteome</keyword>